<evidence type="ECO:0000256" key="1">
    <source>
        <dbReference type="ARBA" id="ARBA00002512"/>
    </source>
</evidence>
<evidence type="ECO:0000313" key="12">
    <source>
        <dbReference type="EMBL" id="PVI07130.1"/>
    </source>
</evidence>
<gene>
    <name evidence="12" type="ORF">DM02DRAFT_352987</name>
</gene>
<dbReference type="GO" id="GO:0032220">
    <property type="term" value="P:plasma membrane fusion involved in cytogamy"/>
    <property type="evidence" value="ECO:0007669"/>
    <property type="project" value="TreeGrafter"/>
</dbReference>
<accession>A0A2V1ECM0</accession>
<keyword evidence="13" id="KW-1185">Reference proteome</keyword>
<comment type="function">
    <text evidence="1 10">Involved in cell fusion during mating by stabilizing the plasma membrane fusion event.</text>
</comment>
<name>A0A2V1ECM0_9PLEO</name>
<evidence type="ECO:0000256" key="6">
    <source>
        <dbReference type="ARBA" id="ARBA00022971"/>
    </source>
</evidence>
<dbReference type="InterPro" id="IPR026777">
    <property type="entry name" value="PRM1"/>
</dbReference>
<evidence type="ECO:0000256" key="4">
    <source>
        <dbReference type="ARBA" id="ARBA00022475"/>
    </source>
</evidence>
<evidence type="ECO:0000256" key="11">
    <source>
        <dbReference type="SAM" id="MobiDB-lite"/>
    </source>
</evidence>
<feature type="compositionally biased region" description="Low complexity" evidence="11">
    <location>
        <begin position="661"/>
        <end position="676"/>
    </location>
</feature>
<evidence type="ECO:0000256" key="2">
    <source>
        <dbReference type="ARBA" id="ARBA00004651"/>
    </source>
</evidence>
<proteinExistence type="inferred from homology"/>
<evidence type="ECO:0000256" key="8">
    <source>
        <dbReference type="ARBA" id="ARBA00023136"/>
    </source>
</evidence>
<keyword evidence="6 10" id="KW-0184">Conjugation</keyword>
<dbReference type="AlphaFoldDB" id="A0A2V1ECM0"/>
<feature type="region of interest" description="Disordered" evidence="11">
    <location>
        <begin position="650"/>
        <end position="750"/>
    </location>
</feature>
<dbReference type="Proteomes" id="UP000244855">
    <property type="component" value="Unassembled WGS sequence"/>
</dbReference>
<dbReference type="PANTHER" id="PTHR31030">
    <property type="entry name" value="PLASMA MEMBRANE FUSION PROTEIN PRM1"/>
    <property type="match status" value="1"/>
</dbReference>
<dbReference type="EMBL" id="KZ805305">
    <property type="protein sequence ID" value="PVI07130.1"/>
    <property type="molecule type" value="Genomic_DNA"/>
</dbReference>
<organism evidence="12 13">
    <name type="scientific">Periconia macrospinosa</name>
    <dbReference type="NCBI Taxonomy" id="97972"/>
    <lineage>
        <taxon>Eukaryota</taxon>
        <taxon>Fungi</taxon>
        <taxon>Dikarya</taxon>
        <taxon>Ascomycota</taxon>
        <taxon>Pezizomycotina</taxon>
        <taxon>Dothideomycetes</taxon>
        <taxon>Pleosporomycetidae</taxon>
        <taxon>Pleosporales</taxon>
        <taxon>Massarineae</taxon>
        <taxon>Periconiaceae</taxon>
        <taxon>Periconia</taxon>
    </lineage>
</organism>
<protein>
    <recommendedName>
        <fullName evidence="10">Plasma membrane fusion protein PRM1</fullName>
    </recommendedName>
</protein>
<evidence type="ECO:0000256" key="5">
    <source>
        <dbReference type="ARBA" id="ARBA00022692"/>
    </source>
</evidence>
<feature type="transmembrane region" description="Helical" evidence="10">
    <location>
        <begin position="610"/>
        <end position="631"/>
    </location>
</feature>
<dbReference type="STRING" id="97972.A0A2V1ECM0"/>
<evidence type="ECO:0000256" key="7">
    <source>
        <dbReference type="ARBA" id="ARBA00022989"/>
    </source>
</evidence>
<evidence type="ECO:0000256" key="9">
    <source>
        <dbReference type="ARBA" id="ARBA00023180"/>
    </source>
</evidence>
<reference evidence="12 13" key="1">
    <citation type="journal article" date="2018" name="Sci. Rep.">
        <title>Comparative genomics provides insights into the lifestyle and reveals functional heterogeneity of dark septate endophytic fungi.</title>
        <authorList>
            <person name="Knapp D.G."/>
            <person name="Nemeth J.B."/>
            <person name="Barry K."/>
            <person name="Hainaut M."/>
            <person name="Henrissat B."/>
            <person name="Johnson J."/>
            <person name="Kuo A."/>
            <person name="Lim J.H.P."/>
            <person name="Lipzen A."/>
            <person name="Nolan M."/>
            <person name="Ohm R.A."/>
            <person name="Tamas L."/>
            <person name="Grigoriev I.V."/>
            <person name="Spatafora J.W."/>
            <person name="Nagy L.G."/>
            <person name="Kovacs G.M."/>
        </authorList>
    </citation>
    <scope>NUCLEOTIDE SEQUENCE [LARGE SCALE GENOMIC DNA]</scope>
    <source>
        <strain evidence="12 13">DSE2036</strain>
    </source>
</reference>
<evidence type="ECO:0000313" key="13">
    <source>
        <dbReference type="Proteomes" id="UP000244855"/>
    </source>
</evidence>
<dbReference type="GO" id="GO:0043332">
    <property type="term" value="C:mating projection tip"/>
    <property type="evidence" value="ECO:0007669"/>
    <property type="project" value="UniProtKB-UniRule"/>
</dbReference>
<feature type="transmembrane region" description="Helical" evidence="10">
    <location>
        <begin position="413"/>
        <end position="434"/>
    </location>
</feature>
<keyword evidence="5 10" id="KW-0812">Transmembrane</keyword>
<comment type="subcellular location">
    <subcellularLocation>
        <location evidence="2 10">Cell membrane</location>
        <topology evidence="2 10">Multi-pass membrane protein</topology>
    </subcellularLocation>
</comment>
<keyword evidence="4 10" id="KW-1003">Cell membrane</keyword>
<dbReference type="GO" id="GO:0005886">
    <property type="term" value="C:plasma membrane"/>
    <property type="evidence" value="ECO:0007669"/>
    <property type="project" value="UniProtKB-SubCell"/>
</dbReference>
<keyword evidence="9" id="KW-0325">Glycoprotein</keyword>
<evidence type="ECO:0000256" key="3">
    <source>
        <dbReference type="ARBA" id="ARBA00010780"/>
    </source>
</evidence>
<feature type="transmembrane region" description="Helical" evidence="10">
    <location>
        <begin position="59"/>
        <end position="79"/>
    </location>
</feature>
<dbReference type="OrthoDB" id="5356111at2759"/>
<comment type="similarity">
    <text evidence="3 10">Belongs to the PRM1 family.</text>
</comment>
<feature type="compositionally biased region" description="Polar residues" evidence="11">
    <location>
        <begin position="734"/>
        <end position="750"/>
    </location>
</feature>
<keyword evidence="8 10" id="KW-0472">Membrane</keyword>
<sequence length="750" mass="82156">MASTANQQQPFPAVPPSLSAGEHEMRDYYAPQDAPRPPLNQTPYLKPYLGLRARLSQIWLNRWTILLLLVLVRLLIAIASTNTNLVSARREALSACTEVEKMGSSMASMPHFMAKGVNKMTSSGIENAVGGLFKMLDLTVKGVEELVLFVIHMMTQTYLCLITLVVTGSMHAAVEIGEAFAKGLNETVEEVTNGIGDALGKAQKVMQDIQNSIKNVPVFGNKIPDAVPNLDAQIAKLKSLEAPPGIMDGVNKLNNSIPSFEEVQNFTDNIIRLPFEEIRKLIKNMDNFTFDSDTLPVPQKEQLNFCSEGNSINSFFDKLIKLVYTAKKVALAVLIILAILAIVPMAWLEIRRYRRMQERAALFDQGHEPMDVVYLASRTTSGTVGLWLGHRFGSTRRQAIVRWAWAYATSMPMLFLIALGIAGLFSCFCQYLLLKKIEDKTPELTDEVANFAEKVVVKLNNASMSWSTGVNGAVGKLDKEVNDDILGWVQKGTSAVNDTINVFVEKTNKVLDDALGDTILRDPVQEVLKCLVGLKIAGIQSGLTWVHDHAHVAFPGVANDTLSLGAVAKVSESGSSQELLADPNGKAKDEVTEAVMRVINVLKDGIRTEALISTTLIVIWLVVALGGLAYACTHMARRDTAQGTAYVVDPATDNQSKPMHSDAAPPYYEPSSSDPPIRAFRTYATNDNEPPAEKHGYVGAHTVTDSARPGHARISSHGHLADPSPLEEKRNPFADNNYNEKSSFSGPFRR</sequence>
<evidence type="ECO:0000256" key="10">
    <source>
        <dbReference type="RuleBase" id="RU366035"/>
    </source>
</evidence>
<feature type="transmembrane region" description="Helical" evidence="10">
    <location>
        <begin position="329"/>
        <end position="348"/>
    </location>
</feature>
<keyword evidence="7 10" id="KW-1133">Transmembrane helix</keyword>
<comment type="caution">
    <text evidence="10">Lacks conserved residue(s) required for the propagation of feature annotation.</text>
</comment>
<dbReference type="PANTHER" id="PTHR31030:SF1">
    <property type="entry name" value="PLASMA MEMBRANE FUSION PROTEIN PRM1"/>
    <property type="match status" value="1"/>
</dbReference>